<reference evidence="3" key="1">
    <citation type="journal article" date="2019" name="Int. J. Syst. Evol. Microbiol.">
        <title>The Global Catalogue of Microorganisms (GCM) 10K type strain sequencing project: providing services to taxonomists for standard genome sequencing and annotation.</title>
        <authorList>
            <consortium name="The Broad Institute Genomics Platform"/>
            <consortium name="The Broad Institute Genome Sequencing Center for Infectious Disease"/>
            <person name="Wu L."/>
            <person name="Ma J."/>
        </authorList>
    </citation>
    <scope>NUCLEOTIDE SEQUENCE [LARGE SCALE GENOMIC DNA]</scope>
    <source>
        <strain evidence="3">KCTC 42248</strain>
    </source>
</reference>
<dbReference type="PIRSF" id="PIRSF006402">
    <property type="entry name" value="UCP006402_thioredoxin"/>
    <property type="match status" value="1"/>
</dbReference>
<dbReference type="InterPro" id="IPR024705">
    <property type="entry name" value="Ssp411"/>
</dbReference>
<dbReference type="Proteomes" id="UP001597393">
    <property type="component" value="Unassembled WGS sequence"/>
</dbReference>
<dbReference type="RefSeq" id="WP_380867215.1">
    <property type="nucleotide sequence ID" value="NZ_JBHUMA010000004.1"/>
</dbReference>
<evidence type="ECO:0000313" key="3">
    <source>
        <dbReference type="Proteomes" id="UP001597393"/>
    </source>
</evidence>
<sequence length="667" mass="77002">MSNQLLHETSPYLKQHAHNPVDWFPWSPEALEKAKAENKLLIVSIGYSACHWCHVMEKQSFENDAIAQTMNKFYVSIKVDREERPDIDQIYMIAVQLMTNAGGWPLNVVCLPDGRPIYGGTYFKPQDWQNTLLQIAKMWEDTPKVAIEYAERLTSGIRQAEQLPINPIPEQYTAADLEEIVKPWQQTFDDELGGYNRAPKFPLPNNWLFFLRYGVLSKNQDLVDHVHFTLEKIADGGIYDHVGGGFARYSVDNRWHVPHFEKMLYDNAQLISLYSEAYQQKPNPLYKRVVEETIAWLIREMKAPNGGFYSALDADSEGVEGKYYTFQYEEFDLLGDDAELFRAYFNITEKGNWTEESTNVLFVSKDDESLIREAGFDQDEWDQYLREIKEKLYDYRENRVRPGLDDKQIVTWNALLMKGLIDAYRTFAKAAYLEQAIDIAHFIQRHATSSNGSLLHQPADNNREIKGFLDDYAFTIEAFSSLYEATFDESWLSYAANLTKRALELFYDNEQHTLYYTSSDSEELIARKSEIMDNVIPGSASTMVRQLFRLGVLYDQQNWIDVAEQLFSNVFPHIKKYGSAYSNWAIQLSELVFGTNEIALTGEKAESWRSELDKHYIPNKITLGGTKSSLPLLTNRQGLESKAYLCRNKTCSLPQNSIESLLELINQ</sequence>
<dbReference type="PANTHER" id="PTHR42899">
    <property type="entry name" value="SPERMATOGENESIS-ASSOCIATED PROTEIN 20"/>
    <property type="match status" value="1"/>
</dbReference>
<dbReference type="InterPro" id="IPR004879">
    <property type="entry name" value="Ssp411-like_TRX"/>
</dbReference>
<evidence type="ECO:0000259" key="1">
    <source>
        <dbReference type="Pfam" id="PF03190"/>
    </source>
</evidence>
<organism evidence="2 3">
    <name type="scientific">Sphingobacterium corticis</name>
    <dbReference type="NCBI Taxonomy" id="1812823"/>
    <lineage>
        <taxon>Bacteria</taxon>
        <taxon>Pseudomonadati</taxon>
        <taxon>Bacteroidota</taxon>
        <taxon>Sphingobacteriia</taxon>
        <taxon>Sphingobacteriales</taxon>
        <taxon>Sphingobacteriaceae</taxon>
        <taxon>Sphingobacterium</taxon>
    </lineage>
</organism>
<accession>A0ABW5NF74</accession>
<name>A0ABW5NF74_9SPHI</name>
<dbReference type="PANTHER" id="PTHR42899:SF1">
    <property type="entry name" value="SPERMATOGENESIS-ASSOCIATED PROTEIN 20"/>
    <property type="match status" value="1"/>
</dbReference>
<dbReference type="SUPFAM" id="SSF52833">
    <property type="entry name" value="Thioredoxin-like"/>
    <property type="match status" value="1"/>
</dbReference>
<gene>
    <name evidence="2" type="ORF">ACFSQ3_02545</name>
</gene>
<dbReference type="SUPFAM" id="SSF48208">
    <property type="entry name" value="Six-hairpin glycosidases"/>
    <property type="match status" value="1"/>
</dbReference>
<proteinExistence type="predicted"/>
<protein>
    <submittedName>
        <fullName evidence="2">Thioredoxin domain-containing protein</fullName>
    </submittedName>
</protein>
<feature type="domain" description="Spermatogenesis-associated protein 20-like TRX" evidence="1">
    <location>
        <begin position="3"/>
        <end position="155"/>
    </location>
</feature>
<keyword evidence="3" id="KW-1185">Reference proteome</keyword>
<dbReference type="Pfam" id="PF03190">
    <property type="entry name" value="Thioredox_DsbH"/>
    <property type="match status" value="1"/>
</dbReference>
<dbReference type="InterPro" id="IPR008928">
    <property type="entry name" value="6-hairpin_glycosidase_sf"/>
</dbReference>
<dbReference type="CDD" id="cd02955">
    <property type="entry name" value="SSP411"/>
    <property type="match status" value="1"/>
</dbReference>
<comment type="caution">
    <text evidence="2">The sequence shown here is derived from an EMBL/GenBank/DDBJ whole genome shotgun (WGS) entry which is preliminary data.</text>
</comment>
<dbReference type="Gene3D" id="3.40.30.10">
    <property type="entry name" value="Glutaredoxin"/>
    <property type="match status" value="1"/>
</dbReference>
<dbReference type="Gene3D" id="1.50.10.10">
    <property type="match status" value="2"/>
</dbReference>
<dbReference type="InterPro" id="IPR036249">
    <property type="entry name" value="Thioredoxin-like_sf"/>
</dbReference>
<evidence type="ECO:0000313" key="2">
    <source>
        <dbReference type="EMBL" id="MFD2597816.1"/>
    </source>
</evidence>
<dbReference type="EMBL" id="JBHUMA010000004">
    <property type="protein sequence ID" value="MFD2597816.1"/>
    <property type="molecule type" value="Genomic_DNA"/>
</dbReference>
<dbReference type="InterPro" id="IPR012341">
    <property type="entry name" value="6hp_glycosidase-like_sf"/>
</dbReference>